<evidence type="ECO:0008006" key="3">
    <source>
        <dbReference type="Google" id="ProtNLM"/>
    </source>
</evidence>
<dbReference type="STRING" id="83449.BON30_40230"/>
<reference evidence="1 2" key="2">
    <citation type="submission" date="2016-12" db="EMBL/GenBank/DDBJ databases">
        <title>Draft Genome Sequence of Cystobacter ferrugineus Strain Cbfe23.</title>
        <authorList>
            <person name="Akbar S."/>
            <person name="Dowd S.E."/>
            <person name="Stevens D.C."/>
        </authorList>
    </citation>
    <scope>NUCLEOTIDE SEQUENCE [LARGE SCALE GENOMIC DNA]</scope>
    <source>
        <strain evidence="1 2">Cbfe23</strain>
    </source>
</reference>
<protein>
    <recommendedName>
        <fullName evidence="3">Orc1-like AAA ATPase domain-containing protein</fullName>
    </recommendedName>
</protein>
<accession>A0A1L9AZ29</accession>
<evidence type="ECO:0000313" key="2">
    <source>
        <dbReference type="Proteomes" id="UP000182229"/>
    </source>
</evidence>
<name>A0A1L9AZ29_9BACT</name>
<dbReference type="Gene3D" id="3.40.50.300">
    <property type="entry name" value="P-loop containing nucleotide triphosphate hydrolases"/>
    <property type="match status" value="1"/>
</dbReference>
<dbReference type="RefSeq" id="WP_071903859.1">
    <property type="nucleotide sequence ID" value="NZ_MPIN01000015.1"/>
</dbReference>
<dbReference type="OrthoDB" id="2022508at2"/>
<keyword evidence="2" id="KW-1185">Reference proteome</keyword>
<dbReference type="Proteomes" id="UP000182229">
    <property type="component" value="Unassembled WGS sequence"/>
</dbReference>
<dbReference type="SUPFAM" id="SSF52540">
    <property type="entry name" value="P-loop containing nucleoside triphosphate hydrolases"/>
    <property type="match status" value="1"/>
</dbReference>
<gene>
    <name evidence="1" type="ORF">BON30_40230</name>
</gene>
<evidence type="ECO:0000313" key="1">
    <source>
        <dbReference type="EMBL" id="OJH35277.1"/>
    </source>
</evidence>
<organism evidence="1 2">
    <name type="scientific">Cystobacter ferrugineus</name>
    <dbReference type="NCBI Taxonomy" id="83449"/>
    <lineage>
        <taxon>Bacteria</taxon>
        <taxon>Pseudomonadati</taxon>
        <taxon>Myxococcota</taxon>
        <taxon>Myxococcia</taxon>
        <taxon>Myxococcales</taxon>
        <taxon>Cystobacterineae</taxon>
        <taxon>Archangiaceae</taxon>
        <taxon>Cystobacter</taxon>
    </lineage>
</organism>
<sequence>MSLTPEVRAQLKAFFQNLEDKALEPTDAFYVPFHQQMSPQSDAISEMATRILWSETASVHLLSGQRGSGKSTELRRLRRHLLSEGCDVLLLDMRDYMNMTKPVEITDFLVSIMAALTDTLDSIDKSVLRELFKTRILDFITTRMKLDKAEVSAGLSFKLGIGASLKEDPSFKGLLQKQLRLHMAQLVNEAHAFAADVVTEIRKRTGEDRKVVLLVDSVEQLRAEGGEDANALYKSVEELFFGHADALHLPLLHVVYTIPPYLVPLVPSLGRVLGGGTIFSLTSIKVRGRDGQALPQGLGLMERIMDKRSSAWNEVFTREQLHRMALSTGGDLRDFFRLAQSCIVKAAMGTKGTLPLQESVLDDAENHLRRDMLPLAEADKEWLRRITETKKPGLKEIQHLPQLARFLDTHLVLNYRNGEDWYDVHPLLWSELKSGNA</sequence>
<comment type="caution">
    <text evidence="1">The sequence shown here is derived from an EMBL/GenBank/DDBJ whole genome shotgun (WGS) entry which is preliminary data.</text>
</comment>
<dbReference type="InterPro" id="IPR027417">
    <property type="entry name" value="P-loop_NTPase"/>
</dbReference>
<reference evidence="2" key="1">
    <citation type="submission" date="2016-11" db="EMBL/GenBank/DDBJ databases">
        <authorList>
            <person name="Shukria A."/>
            <person name="Stevens D.C."/>
        </authorList>
    </citation>
    <scope>NUCLEOTIDE SEQUENCE [LARGE SCALE GENOMIC DNA]</scope>
    <source>
        <strain evidence="2">Cbfe23</strain>
    </source>
</reference>
<proteinExistence type="predicted"/>
<dbReference type="EMBL" id="MPIN01000015">
    <property type="protein sequence ID" value="OJH35277.1"/>
    <property type="molecule type" value="Genomic_DNA"/>
</dbReference>
<dbReference type="AlphaFoldDB" id="A0A1L9AZ29"/>